<dbReference type="Proteomes" id="UP000601435">
    <property type="component" value="Unassembled WGS sequence"/>
</dbReference>
<name>A0A812IQM7_9DINO</name>
<feature type="compositionally biased region" description="Polar residues" evidence="1">
    <location>
        <begin position="173"/>
        <end position="188"/>
    </location>
</feature>
<organism evidence="2 3">
    <name type="scientific">Symbiodinium necroappetens</name>
    <dbReference type="NCBI Taxonomy" id="1628268"/>
    <lineage>
        <taxon>Eukaryota</taxon>
        <taxon>Sar</taxon>
        <taxon>Alveolata</taxon>
        <taxon>Dinophyceae</taxon>
        <taxon>Suessiales</taxon>
        <taxon>Symbiodiniaceae</taxon>
        <taxon>Symbiodinium</taxon>
    </lineage>
</organism>
<evidence type="ECO:0000313" key="2">
    <source>
        <dbReference type="EMBL" id="CAE7159343.1"/>
    </source>
</evidence>
<gene>
    <name evidence="2" type="ORF">SNEC2469_LOCUS348</name>
</gene>
<feature type="compositionally biased region" description="Low complexity" evidence="1">
    <location>
        <begin position="189"/>
        <end position="200"/>
    </location>
</feature>
<comment type="caution">
    <text evidence="2">The sequence shown here is derived from an EMBL/GenBank/DDBJ whole genome shotgun (WGS) entry which is preliminary data.</text>
</comment>
<dbReference type="EMBL" id="CAJNJA010001448">
    <property type="protein sequence ID" value="CAE7159343.1"/>
    <property type="molecule type" value="Genomic_DNA"/>
</dbReference>
<evidence type="ECO:0000313" key="3">
    <source>
        <dbReference type="Proteomes" id="UP000601435"/>
    </source>
</evidence>
<evidence type="ECO:0000256" key="1">
    <source>
        <dbReference type="SAM" id="MobiDB-lite"/>
    </source>
</evidence>
<feature type="region of interest" description="Disordered" evidence="1">
    <location>
        <begin position="163"/>
        <end position="225"/>
    </location>
</feature>
<protein>
    <submittedName>
        <fullName evidence="2">Uncharacterized protein</fullName>
    </submittedName>
</protein>
<feature type="non-terminal residue" evidence="2">
    <location>
        <position position="225"/>
    </location>
</feature>
<dbReference type="OrthoDB" id="422966at2759"/>
<accession>A0A812IQM7</accession>
<keyword evidence="3" id="KW-1185">Reference proteome</keyword>
<reference evidence="2" key="1">
    <citation type="submission" date="2021-02" db="EMBL/GenBank/DDBJ databases">
        <authorList>
            <person name="Dougan E. K."/>
            <person name="Rhodes N."/>
            <person name="Thang M."/>
            <person name="Chan C."/>
        </authorList>
    </citation>
    <scope>NUCLEOTIDE SEQUENCE</scope>
</reference>
<dbReference type="AlphaFoldDB" id="A0A812IQM7"/>
<sequence>MHFVPLYTNTSIGTVALTTAPEASSSDSNTLDEFQIYQRFRLKVVSTFGSMAAGLFEFGADPETGRISRRAFVQICSSKLEMMSEKEATLLFLHFTNADPWSGSVNDYATYKDLSITDEEWAYVVASKQEAKSANSTAIPFSSAPSGVSTGLYHRSISVNQVSEQRTAREASTPMSQGNSAASATSQARLTKLSSSSKRSVPWRQQQKPWAPSVMAGMDLPVAME</sequence>
<proteinExistence type="predicted"/>